<name>A0ABX5ZT61_STRTE</name>
<reference evidence="3 4" key="1">
    <citation type="submission" date="2019-09" db="EMBL/GenBank/DDBJ databases">
        <title>Draft genome sequence of the Ebosin-producing strain Streptomyces sp. 139.</title>
        <authorList>
            <person name="Ai L."/>
            <person name="Geng M."/>
            <person name="Ma M."/>
            <person name="Bai L."/>
        </authorList>
    </citation>
    <scope>NUCLEOTIDE SEQUENCE [LARGE SCALE GENOMIC DNA]</scope>
    <source>
        <strain evidence="3 4">139</strain>
    </source>
</reference>
<dbReference type="EMBL" id="CP043959">
    <property type="protein sequence ID" value="QER87858.1"/>
    <property type="molecule type" value="Genomic_DNA"/>
</dbReference>
<accession>A0ABX5ZT61</accession>
<gene>
    <name evidence="3" type="ORF">F3L20_20265</name>
</gene>
<feature type="region of interest" description="Disordered" evidence="1">
    <location>
        <begin position="1"/>
        <end position="27"/>
    </location>
</feature>
<sequence length="271" mass="29172">MTDPAGSPGGGAAGRYGREVFTPEDPREPERIDDAALVYDPVTTRLLRELGAGPGLRCLEVGAGTGTVARWLLEGAGVTEVVALDQDTRALAALGLPGLRVLTADVTDEDLDPGTFDLVHARFVLMHLPGRRRLVSRLAGLLNPGGVLVIGDAVELPDTRDRSSAYRRTMDAMWAALRTTIGTDLTEVPAYPRYLREEGLREVGAEVFCPPLVPGGPAARFWSGTWRRIRPELETSGLVDARVVERALAYLESPDLAELGPGMATVWGRRP</sequence>
<keyword evidence="4" id="KW-1185">Reference proteome</keyword>
<evidence type="ECO:0000313" key="3">
    <source>
        <dbReference type="EMBL" id="QER87858.1"/>
    </source>
</evidence>
<dbReference type="Proteomes" id="UP000324308">
    <property type="component" value="Chromosome"/>
</dbReference>
<feature type="domain" description="Methyltransferase type 12" evidence="2">
    <location>
        <begin position="59"/>
        <end position="148"/>
    </location>
</feature>
<keyword evidence="3" id="KW-0808">Transferase</keyword>
<dbReference type="SUPFAM" id="SSF53335">
    <property type="entry name" value="S-adenosyl-L-methionine-dependent methyltransferases"/>
    <property type="match status" value="1"/>
</dbReference>
<dbReference type="GO" id="GO:0008168">
    <property type="term" value="F:methyltransferase activity"/>
    <property type="evidence" value="ECO:0007669"/>
    <property type="project" value="UniProtKB-KW"/>
</dbReference>
<dbReference type="Pfam" id="PF08242">
    <property type="entry name" value="Methyltransf_12"/>
    <property type="match status" value="1"/>
</dbReference>
<dbReference type="InterPro" id="IPR013217">
    <property type="entry name" value="Methyltransf_12"/>
</dbReference>
<organism evidence="3 4">
    <name type="scientific">Streptomyces tendae</name>
    <dbReference type="NCBI Taxonomy" id="1932"/>
    <lineage>
        <taxon>Bacteria</taxon>
        <taxon>Bacillati</taxon>
        <taxon>Actinomycetota</taxon>
        <taxon>Actinomycetes</taxon>
        <taxon>Kitasatosporales</taxon>
        <taxon>Streptomycetaceae</taxon>
        <taxon>Streptomyces</taxon>
    </lineage>
</organism>
<evidence type="ECO:0000256" key="1">
    <source>
        <dbReference type="SAM" id="MobiDB-lite"/>
    </source>
</evidence>
<dbReference type="PANTHER" id="PTHR43591">
    <property type="entry name" value="METHYLTRANSFERASE"/>
    <property type="match status" value="1"/>
</dbReference>
<protein>
    <submittedName>
        <fullName evidence="3">Class I SAM-dependent methyltransferase</fullName>
    </submittedName>
</protein>
<evidence type="ECO:0000313" key="4">
    <source>
        <dbReference type="Proteomes" id="UP000324308"/>
    </source>
</evidence>
<dbReference type="Gene3D" id="3.40.50.150">
    <property type="entry name" value="Vaccinia Virus protein VP39"/>
    <property type="match status" value="1"/>
</dbReference>
<keyword evidence="3" id="KW-0489">Methyltransferase</keyword>
<dbReference type="GO" id="GO:0032259">
    <property type="term" value="P:methylation"/>
    <property type="evidence" value="ECO:0007669"/>
    <property type="project" value="UniProtKB-KW"/>
</dbReference>
<dbReference type="InterPro" id="IPR029063">
    <property type="entry name" value="SAM-dependent_MTases_sf"/>
</dbReference>
<dbReference type="PANTHER" id="PTHR43591:SF110">
    <property type="entry name" value="RHODANESE DOMAIN-CONTAINING PROTEIN"/>
    <property type="match status" value="1"/>
</dbReference>
<proteinExistence type="predicted"/>
<dbReference type="CDD" id="cd02440">
    <property type="entry name" value="AdoMet_MTases"/>
    <property type="match status" value="1"/>
</dbReference>
<evidence type="ECO:0000259" key="2">
    <source>
        <dbReference type="Pfam" id="PF08242"/>
    </source>
</evidence>